<gene>
    <name evidence="2" type="ORF">PG991_003454</name>
</gene>
<proteinExistence type="predicted"/>
<dbReference type="Proteomes" id="UP001396898">
    <property type="component" value="Unassembled WGS sequence"/>
</dbReference>
<name>A0ABR1S4W6_9PEZI</name>
<organism evidence="2 3">
    <name type="scientific">Apiospora marii</name>
    <dbReference type="NCBI Taxonomy" id="335849"/>
    <lineage>
        <taxon>Eukaryota</taxon>
        <taxon>Fungi</taxon>
        <taxon>Dikarya</taxon>
        <taxon>Ascomycota</taxon>
        <taxon>Pezizomycotina</taxon>
        <taxon>Sordariomycetes</taxon>
        <taxon>Xylariomycetidae</taxon>
        <taxon>Amphisphaeriales</taxon>
        <taxon>Apiosporaceae</taxon>
        <taxon>Apiospora</taxon>
    </lineage>
</organism>
<dbReference type="EMBL" id="JAQQWI010000007">
    <property type="protein sequence ID" value="KAK8026398.1"/>
    <property type="molecule type" value="Genomic_DNA"/>
</dbReference>
<accession>A0ABR1S4W6</accession>
<comment type="caution">
    <text evidence="2">The sequence shown here is derived from an EMBL/GenBank/DDBJ whole genome shotgun (WGS) entry which is preliminary data.</text>
</comment>
<reference evidence="2 3" key="1">
    <citation type="submission" date="2023-01" db="EMBL/GenBank/DDBJ databases">
        <title>Analysis of 21 Apiospora genomes using comparative genomics revels a genus with tremendous synthesis potential of carbohydrate active enzymes and secondary metabolites.</title>
        <authorList>
            <person name="Sorensen T."/>
        </authorList>
    </citation>
    <scope>NUCLEOTIDE SEQUENCE [LARGE SCALE GENOMIC DNA]</scope>
    <source>
        <strain evidence="2 3">CBS 20057</strain>
    </source>
</reference>
<evidence type="ECO:0000256" key="1">
    <source>
        <dbReference type="SAM" id="MobiDB-lite"/>
    </source>
</evidence>
<feature type="region of interest" description="Disordered" evidence="1">
    <location>
        <begin position="383"/>
        <end position="430"/>
    </location>
</feature>
<keyword evidence="3" id="KW-1185">Reference proteome</keyword>
<protein>
    <submittedName>
        <fullName evidence="2">Uncharacterized protein</fullName>
    </submittedName>
</protein>
<evidence type="ECO:0000313" key="2">
    <source>
        <dbReference type="EMBL" id="KAK8026398.1"/>
    </source>
</evidence>
<evidence type="ECO:0000313" key="3">
    <source>
        <dbReference type="Proteomes" id="UP001396898"/>
    </source>
</evidence>
<sequence>MVWKEFAKAEAASRIVPLHATSGIIPKNVDEDKTVDNDCPWLVLGLMPLRRLVSPLLRVCAGSREVALAHYRTRVDIYETPPLETQDVLEFVPPWEQWLERKEEIDEMGYWPRDGRARLGSSRPNCSFHPFAPYREHAWADRAEYALEVESEFVSCATGVRIWDQRLPDGEEGTDAQVAAAHDLKHRGCVYLDLASDRFLPLCAERIGGIAYEDDPTYGWLSAIGDAQDAVCGLRELSTALSDFKYDGVPLNHEKLEGILERLPPVLRYTSLHLSDKIRAGIRHIVFPSYSAPPRPSSRHPWRHTERARDALDEAAAITALNPPGRPLDIQPRRNAHIYPLGLLDTGVSQCSRRNRPPESEFEFYLILAILSDGDGDVDVHLGLPGQHRDVPHLLRRPRGQGPGAPAHPEGGQEMPRQRRPEELGPGLGQ</sequence>